<dbReference type="KEGG" id="bsa:Bacsa_0631"/>
<dbReference type="Gene3D" id="1.10.10.60">
    <property type="entry name" value="Homeodomain-like"/>
    <property type="match status" value="1"/>
</dbReference>
<evidence type="ECO:0000256" key="3">
    <source>
        <dbReference type="ARBA" id="ARBA00023163"/>
    </source>
</evidence>
<dbReference type="STRING" id="667015.Bacsa_0631"/>
<feature type="domain" description="HTH araC/xylS-type" evidence="4">
    <location>
        <begin position="151"/>
        <end position="249"/>
    </location>
</feature>
<dbReference type="Pfam" id="PF12833">
    <property type="entry name" value="HTH_18"/>
    <property type="match status" value="1"/>
</dbReference>
<evidence type="ECO:0000256" key="1">
    <source>
        <dbReference type="ARBA" id="ARBA00023015"/>
    </source>
</evidence>
<proteinExistence type="predicted"/>
<dbReference type="EMBL" id="CP002530">
    <property type="protein sequence ID" value="ADY35227.1"/>
    <property type="molecule type" value="Genomic_DNA"/>
</dbReference>
<dbReference type="SMART" id="SM00342">
    <property type="entry name" value="HTH_ARAC"/>
    <property type="match status" value="1"/>
</dbReference>
<sequence>MQGNLPFYQGRSPAGSLETVFSLPLPEVSRLDKRSRRLRIVQTDILRETSDVILLPLLQPVGVNRSTDAGATTLRTATIRKSQVANLEQMLEVLDLRHEKMLQATAFRSGKLLRLAVQNLIQAFLFELMEIYFDSSPVEESRQGREEQIFNTFLMSVHRHCDKKRSVMFYADEQNLSPNYLSSVVRAKSGRIAIRWIETITLIHAQHYLVSTRLSVKEVAEKLNFPDQSTFGRYFKKLCGASPKEYRKKLSES</sequence>
<dbReference type="InterPro" id="IPR009057">
    <property type="entry name" value="Homeodomain-like_sf"/>
</dbReference>
<organism evidence="5 6">
    <name type="scientific">Phocaeicola salanitronis (strain DSM 18170 / JCM 13657 / CCUG 60908 / BL78)</name>
    <name type="common">Bacteroides salanitronis</name>
    <dbReference type="NCBI Taxonomy" id="667015"/>
    <lineage>
        <taxon>Bacteria</taxon>
        <taxon>Pseudomonadati</taxon>
        <taxon>Bacteroidota</taxon>
        <taxon>Bacteroidia</taxon>
        <taxon>Bacteroidales</taxon>
        <taxon>Bacteroidaceae</taxon>
        <taxon>Phocaeicola</taxon>
    </lineage>
</organism>
<keyword evidence="6" id="KW-1185">Reference proteome</keyword>
<dbReference type="PANTHER" id="PTHR43280">
    <property type="entry name" value="ARAC-FAMILY TRANSCRIPTIONAL REGULATOR"/>
    <property type="match status" value="1"/>
</dbReference>
<keyword evidence="2" id="KW-0238">DNA-binding</keyword>
<protein>
    <submittedName>
        <fullName evidence="5">Transcriptional regulator, AraC family</fullName>
    </submittedName>
</protein>
<dbReference type="HOGENOM" id="CLU_1096928_0_0_10"/>
<evidence type="ECO:0000313" key="5">
    <source>
        <dbReference type="EMBL" id="ADY35227.1"/>
    </source>
</evidence>
<dbReference type="InterPro" id="IPR020449">
    <property type="entry name" value="Tscrpt_reg_AraC-type_HTH"/>
</dbReference>
<dbReference type="Proteomes" id="UP000007486">
    <property type="component" value="Chromosome"/>
</dbReference>
<dbReference type="PRINTS" id="PR00032">
    <property type="entry name" value="HTHARAC"/>
</dbReference>
<keyword evidence="3" id="KW-0804">Transcription</keyword>
<gene>
    <name evidence="5" type="ordered locus">Bacsa_0631</name>
</gene>
<reference evidence="5 6" key="1">
    <citation type="journal article" date="2011" name="Stand. Genomic Sci.">
        <title>Complete genome sequence of Bacteroides salanitronis type strain (BL78).</title>
        <authorList>
            <person name="Gronow S."/>
            <person name="Held B."/>
            <person name="Lucas S."/>
            <person name="Lapidus A."/>
            <person name="Del Rio T.G."/>
            <person name="Nolan M."/>
            <person name="Tice H."/>
            <person name="Deshpande S."/>
            <person name="Cheng J.F."/>
            <person name="Pitluck S."/>
            <person name="Liolios K."/>
            <person name="Pagani I."/>
            <person name="Ivanova N."/>
            <person name="Mavromatis K."/>
            <person name="Pati A."/>
            <person name="Tapia R."/>
            <person name="Han C."/>
            <person name="Goodwin L."/>
            <person name="Chen A."/>
            <person name="Palaniappan K."/>
            <person name="Land M."/>
            <person name="Hauser L."/>
            <person name="Chang Y.J."/>
            <person name="Jeffries C.D."/>
            <person name="Brambilla E.M."/>
            <person name="Rohde M."/>
            <person name="Goker M."/>
            <person name="Detter J.C."/>
            <person name="Woyke T."/>
            <person name="Bristow J."/>
            <person name="Markowitz V."/>
            <person name="Hugenholtz P."/>
            <person name="Kyrpides N.C."/>
            <person name="Klenk H.P."/>
            <person name="Eisen J.A."/>
        </authorList>
    </citation>
    <scope>NUCLEOTIDE SEQUENCE [LARGE SCALE GENOMIC DNA]</scope>
    <source>
        <strain evidence="5 6">DSM 18170</strain>
    </source>
</reference>
<name>F0R0J1_PHOSB</name>
<dbReference type="GO" id="GO:0043565">
    <property type="term" value="F:sequence-specific DNA binding"/>
    <property type="evidence" value="ECO:0007669"/>
    <property type="project" value="InterPro"/>
</dbReference>
<dbReference type="InterPro" id="IPR018060">
    <property type="entry name" value="HTH_AraC"/>
</dbReference>
<evidence type="ECO:0000259" key="4">
    <source>
        <dbReference type="PROSITE" id="PS01124"/>
    </source>
</evidence>
<dbReference type="AlphaFoldDB" id="F0R0J1"/>
<dbReference type="SUPFAM" id="SSF46689">
    <property type="entry name" value="Homeodomain-like"/>
    <property type="match status" value="1"/>
</dbReference>
<evidence type="ECO:0000313" key="6">
    <source>
        <dbReference type="Proteomes" id="UP000007486"/>
    </source>
</evidence>
<dbReference type="PANTHER" id="PTHR43280:SF32">
    <property type="entry name" value="TRANSCRIPTIONAL REGULATORY PROTEIN"/>
    <property type="match status" value="1"/>
</dbReference>
<dbReference type="GO" id="GO:0003700">
    <property type="term" value="F:DNA-binding transcription factor activity"/>
    <property type="evidence" value="ECO:0007669"/>
    <property type="project" value="InterPro"/>
</dbReference>
<dbReference type="PROSITE" id="PS01124">
    <property type="entry name" value="HTH_ARAC_FAMILY_2"/>
    <property type="match status" value="1"/>
</dbReference>
<accession>F0R0J1</accession>
<evidence type="ECO:0000256" key="2">
    <source>
        <dbReference type="ARBA" id="ARBA00023125"/>
    </source>
</evidence>
<keyword evidence="1" id="KW-0805">Transcription regulation</keyword>
<dbReference type="eggNOG" id="COG2207">
    <property type="taxonomic scope" value="Bacteria"/>
</dbReference>